<reference evidence="10 11" key="1">
    <citation type="submission" date="2019-08" db="EMBL/GenBank/DDBJ databases">
        <title>A chromosome-level genome assembly, high-density linkage maps, and genome scans reveal the genomic architecture of hybrid incompatibilities underlying speciation via character displacement in darters (Percidae: Etheostominae).</title>
        <authorList>
            <person name="Moran R.L."/>
            <person name="Catchen J.M."/>
            <person name="Fuller R.C."/>
        </authorList>
    </citation>
    <scope>NUCLEOTIDE SEQUENCE [LARGE SCALE GENOMIC DNA]</scope>
    <source>
        <strain evidence="10">EspeVRDwgs_2016</strain>
        <tissue evidence="10">Muscle</tissue>
    </source>
</reference>
<evidence type="ECO:0000256" key="6">
    <source>
        <dbReference type="ARBA" id="ARBA00022741"/>
    </source>
</evidence>
<dbReference type="PANTHER" id="PTHR12153:SF18">
    <property type="entry name" value="SELENOPROTEIN O"/>
    <property type="match status" value="1"/>
</dbReference>
<sequence>MMEDTKSDFTMIFRQLSEVPAQQLHNRNFTQMWALEDLSSHKLFSDWLNKYLLRLSRQQNNSDLDRQHRMKNVNPRYVLRNWMAESSISKAEMNDFSEVELLYHILSFPFVTQETAEGAGYAARPPLWAKRLKVSCSS</sequence>
<evidence type="ECO:0000256" key="8">
    <source>
        <dbReference type="ARBA" id="ARBA00022842"/>
    </source>
</evidence>
<keyword evidence="3" id="KW-0808">Transferase</keyword>
<evidence type="ECO:0000256" key="5">
    <source>
        <dbReference type="ARBA" id="ARBA00022723"/>
    </source>
</evidence>
<evidence type="ECO:0000313" key="11">
    <source>
        <dbReference type="Proteomes" id="UP000327493"/>
    </source>
</evidence>
<evidence type="ECO:0000256" key="3">
    <source>
        <dbReference type="ARBA" id="ARBA00022679"/>
    </source>
</evidence>
<keyword evidence="6" id="KW-0547">Nucleotide-binding</keyword>
<accession>A0A5J5CIV6</accession>
<dbReference type="InterPro" id="IPR003846">
    <property type="entry name" value="SelO"/>
</dbReference>
<evidence type="ECO:0000256" key="2">
    <source>
        <dbReference type="ARBA" id="ARBA00009747"/>
    </source>
</evidence>
<keyword evidence="8" id="KW-0460">Magnesium</keyword>
<keyword evidence="11" id="KW-1185">Reference proteome</keyword>
<comment type="cofactor">
    <cofactor evidence="1">
        <name>Mg(2+)</name>
        <dbReference type="ChEBI" id="CHEBI:18420"/>
    </cofactor>
</comment>
<comment type="caution">
    <text evidence="10">The sequence shown here is derived from an EMBL/GenBank/DDBJ whole genome shotgun (WGS) entry which is preliminary data.</text>
</comment>
<dbReference type="EMBL" id="VOFY01000022">
    <property type="protein sequence ID" value="KAA8580579.1"/>
    <property type="molecule type" value="Genomic_DNA"/>
</dbReference>
<dbReference type="GO" id="GO:0046872">
    <property type="term" value="F:metal ion binding"/>
    <property type="evidence" value="ECO:0007669"/>
    <property type="project" value="UniProtKB-KW"/>
</dbReference>
<organism evidence="10 11">
    <name type="scientific">Etheostoma spectabile</name>
    <name type="common">orangethroat darter</name>
    <dbReference type="NCBI Taxonomy" id="54343"/>
    <lineage>
        <taxon>Eukaryota</taxon>
        <taxon>Metazoa</taxon>
        <taxon>Chordata</taxon>
        <taxon>Craniata</taxon>
        <taxon>Vertebrata</taxon>
        <taxon>Euteleostomi</taxon>
        <taxon>Actinopterygii</taxon>
        <taxon>Neopterygii</taxon>
        <taxon>Teleostei</taxon>
        <taxon>Neoteleostei</taxon>
        <taxon>Acanthomorphata</taxon>
        <taxon>Eupercaria</taxon>
        <taxon>Perciformes</taxon>
        <taxon>Percoidei</taxon>
        <taxon>Percidae</taxon>
        <taxon>Etheostomatinae</taxon>
        <taxon>Etheostoma</taxon>
    </lineage>
</organism>
<dbReference type="GO" id="GO:0005524">
    <property type="term" value="F:ATP binding"/>
    <property type="evidence" value="ECO:0007669"/>
    <property type="project" value="UniProtKB-KW"/>
</dbReference>
<dbReference type="PANTHER" id="PTHR12153">
    <property type="entry name" value="SELENOPROTEIN O"/>
    <property type="match status" value="1"/>
</dbReference>
<dbReference type="GO" id="GO:0016779">
    <property type="term" value="F:nucleotidyltransferase activity"/>
    <property type="evidence" value="ECO:0007669"/>
    <property type="project" value="UniProtKB-KW"/>
</dbReference>
<comment type="similarity">
    <text evidence="2">Belongs to the SELO family.</text>
</comment>
<dbReference type="AlphaFoldDB" id="A0A5J5CIV6"/>
<evidence type="ECO:0000256" key="1">
    <source>
        <dbReference type="ARBA" id="ARBA00001946"/>
    </source>
</evidence>
<evidence type="ECO:0000313" key="10">
    <source>
        <dbReference type="EMBL" id="KAA8580579.1"/>
    </source>
</evidence>
<keyword evidence="5" id="KW-0479">Metal-binding</keyword>
<name>A0A5J5CIV6_9PERO</name>
<dbReference type="Proteomes" id="UP000327493">
    <property type="component" value="Chromosome 22"/>
</dbReference>
<protein>
    <recommendedName>
        <fullName evidence="9">Selenoprotein O</fullName>
    </recommendedName>
</protein>
<keyword evidence="7" id="KW-0067">ATP-binding</keyword>
<evidence type="ECO:0000256" key="4">
    <source>
        <dbReference type="ARBA" id="ARBA00022695"/>
    </source>
</evidence>
<keyword evidence="4" id="KW-0548">Nucleotidyltransferase</keyword>
<gene>
    <name evidence="10" type="ORF">FQN60_013537</name>
</gene>
<evidence type="ECO:0000256" key="7">
    <source>
        <dbReference type="ARBA" id="ARBA00022840"/>
    </source>
</evidence>
<dbReference type="Pfam" id="PF02696">
    <property type="entry name" value="SelO"/>
    <property type="match status" value="1"/>
</dbReference>
<evidence type="ECO:0000256" key="9">
    <source>
        <dbReference type="ARBA" id="ARBA00031547"/>
    </source>
</evidence>
<proteinExistence type="inferred from homology"/>